<evidence type="ECO:0000313" key="2">
    <source>
        <dbReference type="Proteomes" id="UP000037784"/>
    </source>
</evidence>
<dbReference type="InParanoid" id="A0A0M9UCL6"/>
<keyword evidence="2" id="KW-1185">Reference proteome</keyword>
<dbReference type="AlphaFoldDB" id="A0A0M9UCL6"/>
<reference evidence="1 2" key="1">
    <citation type="journal article" date="2015" name="Genome Announc.">
        <title>Draft Genome Sequence of a Heterotrophic Facultative Anaerobic Thermophilic Bacterium, Ardenticatena maritima Strain 110ST.</title>
        <authorList>
            <person name="Kawaichi S."/>
            <person name="Yoshida T."/>
            <person name="Sako Y."/>
            <person name="Nakamura R."/>
        </authorList>
    </citation>
    <scope>NUCLEOTIDE SEQUENCE [LARGE SCALE GENOMIC DNA]</scope>
    <source>
        <strain evidence="1 2">110S</strain>
    </source>
</reference>
<proteinExistence type="predicted"/>
<sequence length="89" mass="9215">MQQGGLERQAGGVAPQPVAQAVAQPTLFEGVAENGFGDCADERFQEHRAAPFVEGLYAFSISTLSGVSNRLQKKSPLADARGGVGVGRG</sequence>
<protein>
    <submittedName>
        <fullName evidence="1">Uncharacterized protein</fullName>
    </submittedName>
</protein>
<gene>
    <name evidence="1" type="ORF">ARMA_1501</name>
</gene>
<reference evidence="2" key="2">
    <citation type="submission" date="2015-08" db="EMBL/GenBank/DDBJ databases">
        <title>Draft Genome Sequence of a Heterotrophic Facultative Anaerobic Bacterium Ardenticatena maritima Strain 110S.</title>
        <authorList>
            <person name="Kawaichi S."/>
            <person name="Yoshida T."/>
            <person name="Sako Y."/>
            <person name="Nakamura R."/>
        </authorList>
    </citation>
    <scope>NUCLEOTIDE SEQUENCE [LARGE SCALE GENOMIC DNA]</scope>
    <source>
        <strain evidence="2">110S</strain>
    </source>
</reference>
<accession>A0A0M9UCL6</accession>
<organism evidence="1 2">
    <name type="scientific">Ardenticatena maritima</name>
    <dbReference type="NCBI Taxonomy" id="872965"/>
    <lineage>
        <taxon>Bacteria</taxon>
        <taxon>Bacillati</taxon>
        <taxon>Chloroflexota</taxon>
        <taxon>Ardenticatenia</taxon>
        <taxon>Ardenticatenales</taxon>
        <taxon>Ardenticatenaceae</taxon>
        <taxon>Ardenticatena</taxon>
    </lineage>
</organism>
<dbReference type="EMBL" id="BBZA01000112">
    <property type="protein sequence ID" value="GAP63078.1"/>
    <property type="molecule type" value="Genomic_DNA"/>
</dbReference>
<name>A0A0M9UCL6_9CHLR</name>
<comment type="caution">
    <text evidence="1">The sequence shown here is derived from an EMBL/GenBank/DDBJ whole genome shotgun (WGS) entry which is preliminary data.</text>
</comment>
<evidence type="ECO:0000313" key="1">
    <source>
        <dbReference type="EMBL" id="GAP63078.1"/>
    </source>
</evidence>
<dbReference type="Proteomes" id="UP000037784">
    <property type="component" value="Unassembled WGS sequence"/>
</dbReference>